<reference evidence="11" key="1">
    <citation type="submission" date="2019-05" db="EMBL/GenBank/DDBJ databases">
        <title>The de novo reference genome and transcriptome assemblies of the wild tomato species Solanum chilense.</title>
        <authorList>
            <person name="Stam R."/>
            <person name="Nosenko T."/>
            <person name="Hoerger A.C."/>
            <person name="Stephan W."/>
            <person name="Seidel M.A."/>
            <person name="Kuhn J.M.M."/>
            <person name="Haberer G."/>
            <person name="Tellier A."/>
        </authorList>
    </citation>
    <scope>NUCLEOTIDE SEQUENCE</scope>
    <source>
        <tissue evidence="11">Mature leaves</tissue>
    </source>
</reference>
<dbReference type="SUPFAM" id="SSF48264">
    <property type="entry name" value="Cytochrome P450"/>
    <property type="match status" value="1"/>
</dbReference>
<dbReference type="GO" id="GO:0016705">
    <property type="term" value="F:oxidoreductase activity, acting on paired donors, with incorporation or reduction of molecular oxygen"/>
    <property type="evidence" value="ECO:0007669"/>
    <property type="project" value="InterPro"/>
</dbReference>
<dbReference type="PROSITE" id="PS00086">
    <property type="entry name" value="CYTOCHROME_P450"/>
    <property type="match status" value="1"/>
</dbReference>
<evidence type="ECO:0000256" key="8">
    <source>
        <dbReference type="PIRSR" id="PIRSR602401-1"/>
    </source>
</evidence>
<evidence type="ECO:0000256" key="3">
    <source>
        <dbReference type="ARBA" id="ARBA00022617"/>
    </source>
</evidence>
<keyword evidence="10" id="KW-1133">Transmembrane helix</keyword>
<evidence type="ECO:0000256" key="10">
    <source>
        <dbReference type="SAM" id="Phobius"/>
    </source>
</evidence>
<comment type="caution">
    <text evidence="11">The sequence shown here is derived from an EMBL/GenBank/DDBJ whole genome shotgun (WGS) entry which is preliminary data.</text>
</comment>
<evidence type="ECO:0000313" key="11">
    <source>
        <dbReference type="EMBL" id="TMW82118.1"/>
    </source>
</evidence>
<evidence type="ECO:0000256" key="9">
    <source>
        <dbReference type="RuleBase" id="RU000461"/>
    </source>
</evidence>
<dbReference type="EMBL" id="RXGB01019767">
    <property type="protein sequence ID" value="TMW82118.1"/>
    <property type="molecule type" value="Genomic_DNA"/>
</dbReference>
<dbReference type="InterPro" id="IPR017972">
    <property type="entry name" value="Cyt_P450_CS"/>
</dbReference>
<dbReference type="InterPro" id="IPR001128">
    <property type="entry name" value="Cyt_P450"/>
</dbReference>
<gene>
    <name evidence="11" type="ORF">EJD97_006783</name>
</gene>
<evidence type="ECO:0000256" key="4">
    <source>
        <dbReference type="ARBA" id="ARBA00022723"/>
    </source>
</evidence>
<feature type="transmembrane region" description="Helical" evidence="10">
    <location>
        <begin position="6"/>
        <end position="25"/>
    </location>
</feature>
<dbReference type="CDD" id="cd11072">
    <property type="entry name" value="CYP71-like"/>
    <property type="match status" value="1"/>
</dbReference>
<dbReference type="InterPro" id="IPR036396">
    <property type="entry name" value="Cyt_P450_sf"/>
</dbReference>
<dbReference type="GO" id="GO:0005506">
    <property type="term" value="F:iron ion binding"/>
    <property type="evidence" value="ECO:0007669"/>
    <property type="project" value="InterPro"/>
</dbReference>
<sequence>MELLFSQFSIFLSFLLFLLIAIKLMSESKRGKGSNLPPGPRKLPLIGNLHQLMGSLPHHTLRDMANKYGPIMHLRFGEVPTVIVSSAEAAKEVMKTNDLVFADRPKILVADIIGYNSTQITFSPYGDHWRQLRKICVAELLNVKRVQSFESIRQEEVEDLIKTISSNPNGTTINLSQMIFTLTNNIIARAAFGRKLENQDEFIGTLRKIVDLAGGFDLPDTFPSLKFLHPLTGAKAAMEKIHHQIDKILESVLQEHKAARKVTINQMHKEDLVDVLLRVQESSDLDVPITTDTIKAVILETFIAGTDTSSTALEWAMAELMKNPHVMEQAQAEVRKAFKGKSMMTESEVQQLDYLKLVIKETLRLHAPVPLLVPRVARERCELGGYEIQANTRLMVNAWAICRDPKYWENAECFEPERHRNSTLDFKGNNFEFIPFGAGRRACPGILFGISNLELPLAQLLLHFDWKLPNGIEPNNLDMTEAFGETVRKKTNLHVIGIPCGNTSDYQNMNLIVF</sequence>
<organism evidence="11">
    <name type="scientific">Solanum chilense</name>
    <name type="common">Tomato</name>
    <name type="synonym">Lycopersicon chilense</name>
    <dbReference type="NCBI Taxonomy" id="4083"/>
    <lineage>
        <taxon>Eukaryota</taxon>
        <taxon>Viridiplantae</taxon>
        <taxon>Streptophyta</taxon>
        <taxon>Embryophyta</taxon>
        <taxon>Tracheophyta</taxon>
        <taxon>Spermatophyta</taxon>
        <taxon>Magnoliopsida</taxon>
        <taxon>eudicotyledons</taxon>
        <taxon>Gunneridae</taxon>
        <taxon>Pentapetalae</taxon>
        <taxon>asterids</taxon>
        <taxon>lamiids</taxon>
        <taxon>Solanales</taxon>
        <taxon>Solanaceae</taxon>
        <taxon>Solanoideae</taxon>
        <taxon>Solaneae</taxon>
        <taxon>Solanum</taxon>
        <taxon>Solanum subgen. Lycopersicon</taxon>
    </lineage>
</organism>
<dbReference type="Gene3D" id="1.10.630.10">
    <property type="entry name" value="Cytochrome P450"/>
    <property type="match status" value="1"/>
</dbReference>
<dbReference type="GO" id="GO:0020037">
    <property type="term" value="F:heme binding"/>
    <property type="evidence" value="ECO:0007669"/>
    <property type="project" value="InterPro"/>
</dbReference>
<name>A0A6N2AK85_SOLCI</name>
<protein>
    <recommendedName>
        <fullName evidence="12">Cytochrome P450</fullName>
    </recommendedName>
</protein>
<accession>A0A6N2AK85</accession>
<evidence type="ECO:0000256" key="5">
    <source>
        <dbReference type="ARBA" id="ARBA00023002"/>
    </source>
</evidence>
<keyword evidence="10" id="KW-0812">Transmembrane</keyword>
<keyword evidence="7 9" id="KW-0503">Monooxygenase</keyword>
<dbReference type="Pfam" id="PF00067">
    <property type="entry name" value="p450"/>
    <property type="match status" value="1"/>
</dbReference>
<keyword evidence="10" id="KW-0472">Membrane</keyword>
<comment type="cofactor">
    <cofactor evidence="1 8">
        <name>heme</name>
        <dbReference type="ChEBI" id="CHEBI:30413"/>
    </cofactor>
</comment>
<dbReference type="PANTHER" id="PTHR47955:SF8">
    <property type="entry name" value="CYTOCHROME P450 71D11-LIKE"/>
    <property type="match status" value="1"/>
</dbReference>
<evidence type="ECO:0000256" key="7">
    <source>
        <dbReference type="ARBA" id="ARBA00023033"/>
    </source>
</evidence>
<dbReference type="AlphaFoldDB" id="A0A6N2AK85"/>
<evidence type="ECO:0000256" key="6">
    <source>
        <dbReference type="ARBA" id="ARBA00023004"/>
    </source>
</evidence>
<dbReference type="PANTHER" id="PTHR47955">
    <property type="entry name" value="CYTOCHROME P450 FAMILY 71 PROTEIN"/>
    <property type="match status" value="1"/>
</dbReference>
<proteinExistence type="inferred from homology"/>
<comment type="similarity">
    <text evidence="2 9">Belongs to the cytochrome P450 family.</text>
</comment>
<keyword evidence="6 8" id="KW-0408">Iron</keyword>
<evidence type="ECO:0000256" key="1">
    <source>
        <dbReference type="ARBA" id="ARBA00001971"/>
    </source>
</evidence>
<dbReference type="PRINTS" id="PR00463">
    <property type="entry name" value="EP450I"/>
</dbReference>
<feature type="binding site" description="axial binding residue" evidence="8">
    <location>
        <position position="443"/>
    </location>
    <ligand>
        <name>heme</name>
        <dbReference type="ChEBI" id="CHEBI:30413"/>
    </ligand>
    <ligandPart>
        <name>Fe</name>
        <dbReference type="ChEBI" id="CHEBI:18248"/>
    </ligandPart>
</feature>
<evidence type="ECO:0008006" key="12">
    <source>
        <dbReference type="Google" id="ProtNLM"/>
    </source>
</evidence>
<keyword evidence="3 8" id="KW-0349">Heme</keyword>
<keyword evidence="5 9" id="KW-0560">Oxidoreductase</keyword>
<keyword evidence="4 8" id="KW-0479">Metal-binding</keyword>
<dbReference type="FunFam" id="1.10.630.10:FF:000008">
    <property type="entry name" value="Cytochrome P450 71D8"/>
    <property type="match status" value="1"/>
</dbReference>
<dbReference type="InterPro" id="IPR002401">
    <property type="entry name" value="Cyt_P450_E_grp-I"/>
</dbReference>
<evidence type="ECO:0000256" key="2">
    <source>
        <dbReference type="ARBA" id="ARBA00010617"/>
    </source>
</evidence>
<dbReference type="GO" id="GO:0004497">
    <property type="term" value="F:monooxygenase activity"/>
    <property type="evidence" value="ECO:0007669"/>
    <property type="project" value="UniProtKB-KW"/>
</dbReference>
<dbReference type="PRINTS" id="PR00385">
    <property type="entry name" value="P450"/>
</dbReference>